<comment type="caution">
    <text evidence="1">The sequence shown here is derived from an EMBL/GenBank/DDBJ whole genome shotgun (WGS) entry which is preliminary data.</text>
</comment>
<evidence type="ECO:0000313" key="2">
    <source>
        <dbReference type="Proteomes" id="UP001177021"/>
    </source>
</evidence>
<evidence type="ECO:0000313" key="1">
    <source>
        <dbReference type="EMBL" id="CAJ2642128.1"/>
    </source>
</evidence>
<gene>
    <name evidence="1" type="ORF">MILVUS5_LOCUS11644</name>
</gene>
<reference evidence="1" key="1">
    <citation type="submission" date="2023-10" db="EMBL/GenBank/DDBJ databases">
        <authorList>
            <person name="Rodriguez Cubillos JULIANA M."/>
            <person name="De Vega J."/>
        </authorList>
    </citation>
    <scope>NUCLEOTIDE SEQUENCE</scope>
</reference>
<protein>
    <submittedName>
        <fullName evidence="1">Uncharacterized protein</fullName>
    </submittedName>
</protein>
<dbReference type="EMBL" id="CASHSV030000024">
    <property type="protein sequence ID" value="CAJ2642128.1"/>
    <property type="molecule type" value="Genomic_DNA"/>
</dbReference>
<proteinExistence type="predicted"/>
<keyword evidence="2" id="KW-1185">Reference proteome</keyword>
<name>A0ACB0JEN6_TRIPR</name>
<sequence length="616" mass="69297">MVMASLGVSQAIFFSNTTTTPSRFNLLHPNKPPTFSLQTNPSISIFSRKNNRTPHFFRCTPNSTNHTSLSWDWNRWCRHFSDIEQAETFASLLKFQLEDAIEKEEFQEAAKLKKAIVEATSKDSVAEIMSQLKNAIDDERYHDASRLCRYTGSGLVGWWVGYSKNSEDPFGRIIRISPGMGRFVGKSYSPRQLLTASTGTPIFEIYVVKNADDTYHMQVVYLRRAKGNSTSNSPSLPVKGPYKPEVENLSSVEEQEPEEKVVERNDEKNNNGEAAAEEGIKSVINFLKEKIPGFKVKVMNVNVDEEARDGSDSIKQIMEEDGNKTSSSDNPEGEVSNLDEPDEITLEDDGDSSEDEKDLDMKLFIGGIVHNNEDIATKDEFIRLPAEIKNMETDSFLLHIPRRNLDNDRREDKVRNIKVAALAAQGISELMPSDVAKAFWGSDKVSSKVSKSMREIVKLAISQAQKKSRISEDTYFSRIASSKGDFDPFDGLYVGAFGPYGIEIVQLKRKFGHWNDVDNENKTSNIEFFEYVEAVKLTGDLNVPAGQNASYKGQGRIADFGFQNPKWVDGELLQLNGKFFLMLLGHGATHERCRSWFSLCRARAKFSCAIQPVETT</sequence>
<dbReference type="Proteomes" id="UP001177021">
    <property type="component" value="Unassembled WGS sequence"/>
</dbReference>
<accession>A0ACB0JEN6</accession>
<organism evidence="1 2">
    <name type="scientific">Trifolium pratense</name>
    <name type="common">Red clover</name>
    <dbReference type="NCBI Taxonomy" id="57577"/>
    <lineage>
        <taxon>Eukaryota</taxon>
        <taxon>Viridiplantae</taxon>
        <taxon>Streptophyta</taxon>
        <taxon>Embryophyta</taxon>
        <taxon>Tracheophyta</taxon>
        <taxon>Spermatophyta</taxon>
        <taxon>Magnoliopsida</taxon>
        <taxon>eudicotyledons</taxon>
        <taxon>Gunneridae</taxon>
        <taxon>Pentapetalae</taxon>
        <taxon>rosids</taxon>
        <taxon>fabids</taxon>
        <taxon>Fabales</taxon>
        <taxon>Fabaceae</taxon>
        <taxon>Papilionoideae</taxon>
        <taxon>50 kb inversion clade</taxon>
        <taxon>NPAAA clade</taxon>
        <taxon>Hologalegina</taxon>
        <taxon>IRL clade</taxon>
        <taxon>Trifolieae</taxon>
        <taxon>Trifolium</taxon>
    </lineage>
</organism>